<proteinExistence type="evidence at transcript level"/>
<dbReference type="SMART" id="SM00088">
    <property type="entry name" value="PINT"/>
    <property type="match status" value="1"/>
</dbReference>
<dbReference type="PANTHER" id="PTHR10678">
    <property type="entry name" value="26S PROTEASOME NON-ATPASE REGULATORY SUBUNIT 11/COP9 SIGNALOSOME COMPLEX SUBUNIT 2"/>
    <property type="match status" value="1"/>
</dbReference>
<dbReference type="EMBL" id="KC741180">
    <property type="protein sequence ID" value="AGM33004.1"/>
    <property type="molecule type" value="mRNA"/>
</dbReference>
<dbReference type="SUPFAM" id="SSF46785">
    <property type="entry name" value="Winged helix' DNA-binding domain"/>
    <property type="match status" value="1"/>
</dbReference>
<dbReference type="AlphaFoldDB" id="R4ULE7"/>
<dbReference type="InterPro" id="IPR036390">
    <property type="entry name" value="WH_DNA-bd_sf"/>
</dbReference>
<evidence type="ECO:0000313" key="2">
    <source>
        <dbReference type="EMBL" id="AGM33004.1"/>
    </source>
</evidence>
<reference evidence="2" key="1">
    <citation type="submission" date="2013-03" db="EMBL/GenBank/DDBJ databases">
        <title>Immune-Related transcriptome of Coptotermes formosanus Shiraki workers: the defense mechanism.</title>
        <authorList>
            <person name="Hussain A."/>
            <person name="Li Y.F."/>
            <person name="Wen S.Y."/>
        </authorList>
    </citation>
    <scope>NUCLEOTIDE SEQUENCE</scope>
</reference>
<protein>
    <submittedName>
        <fullName evidence="2">COP9 signalosome complex subunit 2</fullName>
    </submittedName>
</protein>
<dbReference type="InterPro" id="IPR050871">
    <property type="entry name" value="26S_Proteasome/COP9_Components"/>
</dbReference>
<organism evidence="2">
    <name type="scientific">Coptotermes formosanus</name>
    <name type="common">Formosan subterranean termite</name>
    <dbReference type="NCBI Taxonomy" id="36987"/>
    <lineage>
        <taxon>Eukaryota</taxon>
        <taxon>Metazoa</taxon>
        <taxon>Ecdysozoa</taxon>
        <taxon>Arthropoda</taxon>
        <taxon>Hexapoda</taxon>
        <taxon>Insecta</taxon>
        <taxon>Pterygota</taxon>
        <taxon>Neoptera</taxon>
        <taxon>Polyneoptera</taxon>
        <taxon>Dictyoptera</taxon>
        <taxon>Blattodea</taxon>
        <taxon>Blattoidea</taxon>
        <taxon>Termitoidae</taxon>
        <taxon>Rhinotermitidae</taxon>
        <taxon>Coptotermes</taxon>
    </lineage>
</organism>
<name>R4ULE7_COPFO</name>
<dbReference type="Gene3D" id="1.25.40.570">
    <property type="match status" value="1"/>
</dbReference>
<dbReference type="Pfam" id="PF01399">
    <property type="entry name" value="PCI"/>
    <property type="match status" value="1"/>
</dbReference>
<evidence type="ECO:0000259" key="1">
    <source>
        <dbReference type="SMART" id="SM00088"/>
    </source>
</evidence>
<feature type="domain" description="PCI" evidence="1">
    <location>
        <begin position="158"/>
        <end position="241"/>
    </location>
</feature>
<accession>R4ULE7</accession>
<dbReference type="InterPro" id="IPR000717">
    <property type="entry name" value="PCI_dom"/>
</dbReference>
<sequence length="254" mass="29214">MKIDVLIFRQNFKDAEKAFDQFNQVANKLKLPTDKRIEMISTANWATLLFARGLKALEGRNFIIAKKNFFESFKQYEARGDKKITNPIPYYWLGSLLSRDVADVSQMPEFRAHLNHPYVAPMKKLCDSYSFQNVQAVKELKVGYDKIFCSSIRPIYNQFFDSLVEFCVESAIIIESKAYSRVSFQFLSDRIKYDAQQIERISANLIANRRLSGLIDDEQKALIMVQSPTTSSSFLDSVNSILSTLENLCSIHLD</sequence>